<dbReference type="AlphaFoldDB" id="A0A6J4TV76"/>
<gene>
    <name evidence="1" type="ORF">AVDCRST_MAG96-3615</name>
</gene>
<dbReference type="EMBL" id="CADCVN010001414">
    <property type="protein sequence ID" value="CAA9531876.1"/>
    <property type="molecule type" value="Genomic_DNA"/>
</dbReference>
<proteinExistence type="predicted"/>
<accession>A0A6J4TV76</accession>
<protein>
    <submittedName>
        <fullName evidence="1">Uncharacterized protein</fullName>
    </submittedName>
</protein>
<organism evidence="1">
    <name type="scientific">uncultured Segetibacter sp</name>
    <dbReference type="NCBI Taxonomy" id="481133"/>
    <lineage>
        <taxon>Bacteria</taxon>
        <taxon>Pseudomonadati</taxon>
        <taxon>Bacteroidota</taxon>
        <taxon>Chitinophagia</taxon>
        <taxon>Chitinophagales</taxon>
        <taxon>Chitinophagaceae</taxon>
        <taxon>Segetibacter</taxon>
        <taxon>environmental samples</taxon>
    </lineage>
</organism>
<name>A0A6J4TV76_9BACT</name>
<sequence length="44" mass="5303">MTRTEPIVEKRGCIEVINQFSRVFKKMRVKEMIIQGNKACYWKL</sequence>
<reference evidence="1" key="1">
    <citation type="submission" date="2020-02" db="EMBL/GenBank/DDBJ databases">
        <authorList>
            <person name="Meier V. D."/>
        </authorList>
    </citation>
    <scope>NUCLEOTIDE SEQUENCE</scope>
    <source>
        <strain evidence="1">AVDCRST_MAG96</strain>
    </source>
</reference>
<evidence type="ECO:0000313" key="1">
    <source>
        <dbReference type="EMBL" id="CAA9531876.1"/>
    </source>
</evidence>